<keyword evidence="2" id="KW-1185">Reference proteome</keyword>
<dbReference type="Proteomes" id="UP001489004">
    <property type="component" value="Unassembled WGS sequence"/>
</dbReference>
<dbReference type="AlphaFoldDB" id="A0AAW1R8W1"/>
<organism evidence="1 2">
    <name type="scientific">[Myrmecia] bisecta</name>
    <dbReference type="NCBI Taxonomy" id="41462"/>
    <lineage>
        <taxon>Eukaryota</taxon>
        <taxon>Viridiplantae</taxon>
        <taxon>Chlorophyta</taxon>
        <taxon>core chlorophytes</taxon>
        <taxon>Trebouxiophyceae</taxon>
        <taxon>Trebouxiales</taxon>
        <taxon>Trebouxiaceae</taxon>
        <taxon>Myrmecia</taxon>
    </lineage>
</organism>
<sequence>MKEAILFICKPNSAAWEYQERILFEAYQDLRQSVDQLCKDEQWAPKRLRLHNGAAVLSPVHLPGDNPVRLDLHVVDQLGPAAFGQLDASGQGALAPINCEHAVIDALFAPFTEDNVGYGLPEYVGKRLNFEVITGRNVEDTSIMIEDKKRDFMLHLFKKLLVGGEDKASRRDMPTACSELESKHKGANAAVYGGLGYIVLIATAGDMCAVFAKGLAKDTQMVSIIEAFEMRSQGGRRKVVELFINITRWIRTVDTLKLLPPPPPAPLAIPFCRPLPYPGIHADVELTLHFQYVEKSFFVPNERLPELLEVYALLDQLQMPGAVKCEGLQVNGEAVALSGFVHRDIRLENVVQLFDEWILIDWELAGRADQRVWWHGKVLPEPVRNGHAPYTVQTELWQVGRLIQMQLVASDGARQFAQRLVAGDYVSAARAAEETWAVTSS</sequence>
<name>A0AAW1R8W1_9CHLO</name>
<evidence type="ECO:0008006" key="3">
    <source>
        <dbReference type="Google" id="ProtNLM"/>
    </source>
</evidence>
<evidence type="ECO:0000313" key="2">
    <source>
        <dbReference type="Proteomes" id="UP001489004"/>
    </source>
</evidence>
<dbReference type="InterPro" id="IPR011009">
    <property type="entry name" value="Kinase-like_dom_sf"/>
</dbReference>
<accession>A0AAW1R8W1</accession>
<dbReference type="EMBL" id="JALJOR010000001">
    <property type="protein sequence ID" value="KAK9830079.1"/>
    <property type="molecule type" value="Genomic_DNA"/>
</dbReference>
<protein>
    <recommendedName>
        <fullName evidence="3">Protein kinase domain-containing protein</fullName>
    </recommendedName>
</protein>
<reference evidence="1 2" key="1">
    <citation type="journal article" date="2024" name="Nat. Commun.">
        <title>Phylogenomics reveals the evolutionary origins of lichenization in chlorophyte algae.</title>
        <authorList>
            <person name="Puginier C."/>
            <person name="Libourel C."/>
            <person name="Otte J."/>
            <person name="Skaloud P."/>
            <person name="Haon M."/>
            <person name="Grisel S."/>
            <person name="Petersen M."/>
            <person name="Berrin J.G."/>
            <person name="Delaux P.M."/>
            <person name="Dal Grande F."/>
            <person name="Keller J."/>
        </authorList>
    </citation>
    <scope>NUCLEOTIDE SEQUENCE [LARGE SCALE GENOMIC DNA]</scope>
    <source>
        <strain evidence="1 2">SAG 2043</strain>
    </source>
</reference>
<proteinExistence type="predicted"/>
<dbReference type="SUPFAM" id="SSF56112">
    <property type="entry name" value="Protein kinase-like (PK-like)"/>
    <property type="match status" value="1"/>
</dbReference>
<evidence type="ECO:0000313" key="1">
    <source>
        <dbReference type="EMBL" id="KAK9830079.1"/>
    </source>
</evidence>
<gene>
    <name evidence="1" type="ORF">WJX72_009646</name>
</gene>
<comment type="caution">
    <text evidence="1">The sequence shown here is derived from an EMBL/GenBank/DDBJ whole genome shotgun (WGS) entry which is preliminary data.</text>
</comment>